<gene>
    <name evidence="1" type="ORF">GCM10011487_20520</name>
</gene>
<evidence type="ECO:0000313" key="2">
    <source>
        <dbReference type="Proteomes" id="UP000445000"/>
    </source>
</evidence>
<dbReference type="AlphaFoldDB" id="A0A829YBR4"/>
<dbReference type="InterPro" id="IPR005297">
    <property type="entry name" value="Lipoprotein_repeat"/>
</dbReference>
<dbReference type="Pfam" id="PF03640">
    <property type="entry name" value="Lipoprotein_15"/>
    <property type="match status" value="2"/>
</dbReference>
<dbReference type="RefSeq" id="WP_161811788.1">
    <property type="nucleotide sequence ID" value="NZ_BLJN01000002.1"/>
</dbReference>
<organism evidence="1 2">
    <name type="scientific">Steroidobacter agaridevorans</name>
    <dbReference type="NCBI Taxonomy" id="2695856"/>
    <lineage>
        <taxon>Bacteria</taxon>
        <taxon>Pseudomonadati</taxon>
        <taxon>Pseudomonadota</taxon>
        <taxon>Gammaproteobacteria</taxon>
        <taxon>Steroidobacterales</taxon>
        <taxon>Steroidobacteraceae</taxon>
        <taxon>Steroidobacter</taxon>
    </lineage>
</organism>
<accession>A0A829YBR4</accession>
<proteinExistence type="predicted"/>
<dbReference type="GO" id="GO:0043448">
    <property type="term" value="P:alkane catabolic process"/>
    <property type="evidence" value="ECO:0007669"/>
    <property type="project" value="TreeGrafter"/>
</dbReference>
<protein>
    <recommendedName>
        <fullName evidence="3">Lipoprotein</fullName>
    </recommendedName>
</protein>
<name>A0A829YBR4_9GAMM</name>
<dbReference type="PANTHER" id="PTHR39335">
    <property type="entry name" value="BLL4220 PROTEIN"/>
    <property type="match status" value="1"/>
</dbReference>
<sequence length="112" mass="12383">MNETLPPTTPADISVFEDRGAYVLRNQEGLALYTYDLDVDGRSHCTNKCAETWPPVLASEGASTVVGDWKSIQRGAVRQWSYRGKPVYTYSKDAPGETKGDGLDGKWRLVSI</sequence>
<comment type="caution">
    <text evidence="1">The sequence shown here is derived from an EMBL/GenBank/DDBJ whole genome shotgun (WGS) entry which is preliminary data.</text>
</comment>
<evidence type="ECO:0008006" key="3">
    <source>
        <dbReference type="Google" id="ProtNLM"/>
    </source>
</evidence>
<dbReference type="EMBL" id="BLJN01000002">
    <property type="protein sequence ID" value="GFE80052.1"/>
    <property type="molecule type" value="Genomic_DNA"/>
</dbReference>
<keyword evidence="2" id="KW-1185">Reference proteome</keyword>
<reference evidence="2" key="1">
    <citation type="submission" date="2020-01" db="EMBL/GenBank/DDBJ databases">
        <title>'Steroidobacter agaridevorans' sp. nov., agar-degrading bacteria isolated from rhizosphere soils.</title>
        <authorList>
            <person name="Ikenaga M."/>
            <person name="Kataoka M."/>
            <person name="Murouchi A."/>
            <person name="Katsuragi S."/>
            <person name="Sakai M."/>
        </authorList>
    </citation>
    <scope>NUCLEOTIDE SEQUENCE [LARGE SCALE GENOMIC DNA]</scope>
    <source>
        <strain evidence="2">YU21-B</strain>
    </source>
</reference>
<dbReference type="Proteomes" id="UP000445000">
    <property type="component" value="Unassembled WGS sequence"/>
</dbReference>
<evidence type="ECO:0000313" key="1">
    <source>
        <dbReference type="EMBL" id="GFE80052.1"/>
    </source>
</evidence>
<dbReference type="PANTHER" id="PTHR39335:SF1">
    <property type="entry name" value="BLL4220 PROTEIN"/>
    <property type="match status" value="1"/>
</dbReference>